<dbReference type="Gene3D" id="3.40.1440.10">
    <property type="entry name" value="GIY-YIG endonuclease"/>
    <property type="match status" value="1"/>
</dbReference>
<dbReference type="NCBIfam" id="TIGR01453">
    <property type="entry name" value="grpIintron_endo"/>
    <property type="match status" value="1"/>
</dbReference>
<evidence type="ECO:0000256" key="3">
    <source>
        <dbReference type="ARBA" id="ARBA00022842"/>
    </source>
</evidence>
<organism evidence="6 7">
    <name type="scientific">uncultured phage cr23_1</name>
    <dbReference type="NCBI Taxonomy" id="2986419"/>
    <lineage>
        <taxon>Viruses</taxon>
        <taxon>Duplodnaviria</taxon>
        <taxon>Heunggongvirae</taxon>
        <taxon>Uroviricota</taxon>
        <taxon>Caudoviricetes</taxon>
        <taxon>Crassvirales</taxon>
        <taxon>Suoliviridae</taxon>
        <taxon>Uncouvirinae</taxon>
        <taxon>Aurodevirus</taxon>
        <taxon>Aurodevirus hiberniae</taxon>
    </lineage>
</organism>
<dbReference type="GO" id="GO:0003677">
    <property type="term" value="F:DNA binding"/>
    <property type="evidence" value="ECO:0007669"/>
    <property type="project" value="InterPro"/>
</dbReference>
<keyword evidence="7" id="KW-1185">Reference proteome</keyword>
<sequence>MNYINPFNQLSGIYRILNKINGNCYIGSSLNVEKRYKHHLSTLRHNSSRCSILQKAFNKYGEDNFEFQVILCCKPEYRLYYEQQLIRELNSQYNVFTNVSDSPLRQFTFTEQSKLKMSIAHKGKKLSEQHKHNISLANKGRVFSKESKDKIRKAKQNTTLSQETIKKMSEAKKGKPWSEKRRAAYLKKTYNEQIS</sequence>
<comment type="similarity">
    <text evidence="2">To endonucleases of group I introns of fungi and phage.</text>
</comment>
<gene>
    <name evidence="6" type="primary">gp_78135</name>
</gene>
<proteinExistence type="predicted"/>
<dbReference type="SMART" id="SM00496">
    <property type="entry name" value="IENR2"/>
    <property type="match status" value="4"/>
</dbReference>
<dbReference type="SUPFAM" id="SSF82771">
    <property type="entry name" value="GIY-YIG endonuclease"/>
    <property type="match status" value="1"/>
</dbReference>
<dbReference type="PROSITE" id="PS50164">
    <property type="entry name" value="GIY_YIG"/>
    <property type="match status" value="1"/>
</dbReference>
<dbReference type="Pfam" id="PF07460">
    <property type="entry name" value="NUMOD3"/>
    <property type="match status" value="2"/>
</dbReference>
<comment type="cofactor">
    <cofactor evidence="1">
        <name>Mg(2+)</name>
        <dbReference type="ChEBI" id="CHEBI:18420"/>
    </cofactor>
</comment>
<accession>A0AAE7RXR6</accession>
<evidence type="ECO:0000256" key="4">
    <source>
        <dbReference type="SAM" id="MobiDB-lite"/>
    </source>
</evidence>
<evidence type="ECO:0000313" key="6">
    <source>
        <dbReference type="EMBL" id="QWM91461.2"/>
    </source>
</evidence>
<evidence type="ECO:0000256" key="2">
    <source>
        <dbReference type="ARBA" id="ARBA00010045"/>
    </source>
</evidence>
<dbReference type="InterPro" id="IPR000305">
    <property type="entry name" value="GIY-YIG_endonuc"/>
</dbReference>
<dbReference type="EMBL" id="MZ130500">
    <property type="protein sequence ID" value="QWM91461.2"/>
    <property type="molecule type" value="Genomic_DNA"/>
</dbReference>
<feature type="compositionally biased region" description="Basic and acidic residues" evidence="4">
    <location>
        <begin position="164"/>
        <end position="182"/>
    </location>
</feature>
<dbReference type="Proteomes" id="UP000828083">
    <property type="component" value="Segment"/>
</dbReference>
<dbReference type="SMART" id="SM00465">
    <property type="entry name" value="GIYc"/>
    <property type="match status" value="1"/>
</dbReference>
<evidence type="ECO:0000256" key="1">
    <source>
        <dbReference type="ARBA" id="ARBA00001946"/>
    </source>
</evidence>
<reference evidence="6 7" key="1">
    <citation type="submission" date="2021-04" db="EMBL/GenBank/DDBJ databases">
        <authorList>
            <person name="Shkoporov A.N."/>
            <person name="Stockdale S.R."/>
            <person name="Guerin E."/>
            <person name="Ross R.P."/>
            <person name="Hill C."/>
        </authorList>
    </citation>
    <scope>NUCLEOTIDE SEQUENCE [LARGE SCALE GENOMIC DNA]</scope>
    <source>
        <strain evidence="7">cr23_1</strain>
    </source>
</reference>
<evidence type="ECO:0000313" key="7">
    <source>
        <dbReference type="Proteomes" id="UP000828083"/>
    </source>
</evidence>
<feature type="domain" description="GIY-YIG" evidence="5">
    <location>
        <begin position="9"/>
        <end position="95"/>
    </location>
</feature>
<dbReference type="Pfam" id="PF01541">
    <property type="entry name" value="GIY-YIG"/>
    <property type="match status" value="1"/>
</dbReference>
<evidence type="ECO:0000259" key="5">
    <source>
        <dbReference type="PROSITE" id="PS50164"/>
    </source>
</evidence>
<dbReference type="InterPro" id="IPR003611">
    <property type="entry name" value="NUMOD3"/>
</dbReference>
<dbReference type="InterPro" id="IPR006350">
    <property type="entry name" value="Intron_endoG1"/>
</dbReference>
<dbReference type="GO" id="GO:0004519">
    <property type="term" value="F:endonuclease activity"/>
    <property type="evidence" value="ECO:0007669"/>
    <property type="project" value="InterPro"/>
</dbReference>
<name>A0AAE7RXR6_9CAUD</name>
<feature type="region of interest" description="Disordered" evidence="4">
    <location>
        <begin position="145"/>
        <end position="182"/>
    </location>
</feature>
<keyword evidence="3" id="KW-0460">Magnesium</keyword>
<protein>
    <recommendedName>
        <fullName evidence="5">GIY-YIG domain-containing protein</fullName>
    </recommendedName>
</protein>
<dbReference type="InterPro" id="IPR035901">
    <property type="entry name" value="GIY-YIG_endonuc_sf"/>
</dbReference>